<evidence type="ECO:0000259" key="4">
    <source>
        <dbReference type="PROSITE" id="PS50887"/>
    </source>
</evidence>
<feature type="transmembrane region" description="Helical" evidence="1">
    <location>
        <begin position="141"/>
        <end position="164"/>
    </location>
</feature>
<reference evidence="6" key="1">
    <citation type="journal article" date="2019" name="Int. J. Syst. Evol. Microbiol.">
        <title>The Global Catalogue of Microorganisms (GCM) 10K type strain sequencing project: providing services to taxonomists for standard genome sequencing and annotation.</title>
        <authorList>
            <consortium name="The Broad Institute Genomics Platform"/>
            <consortium name="The Broad Institute Genome Sequencing Center for Infectious Disease"/>
            <person name="Wu L."/>
            <person name="Ma J."/>
        </authorList>
    </citation>
    <scope>NUCLEOTIDE SEQUENCE [LARGE SCALE GENOMIC DNA]</scope>
    <source>
        <strain evidence="6">KCTC 22228</strain>
    </source>
</reference>
<feature type="domain" description="GGDEF" evidence="4">
    <location>
        <begin position="255"/>
        <end position="389"/>
    </location>
</feature>
<dbReference type="Proteomes" id="UP000653056">
    <property type="component" value="Unassembled WGS sequence"/>
</dbReference>
<dbReference type="SMART" id="SM00052">
    <property type="entry name" value="EAL"/>
    <property type="match status" value="1"/>
</dbReference>
<evidence type="ECO:0000259" key="2">
    <source>
        <dbReference type="PROSITE" id="PS50883"/>
    </source>
</evidence>
<dbReference type="InterPro" id="IPR043128">
    <property type="entry name" value="Rev_trsase/Diguanyl_cyclase"/>
</dbReference>
<keyword evidence="1" id="KW-1133">Transmembrane helix</keyword>
<dbReference type="PANTHER" id="PTHR33121">
    <property type="entry name" value="CYCLIC DI-GMP PHOSPHODIESTERASE PDEF"/>
    <property type="match status" value="1"/>
</dbReference>
<dbReference type="SMART" id="SM00267">
    <property type="entry name" value="GGDEF"/>
    <property type="match status" value="1"/>
</dbReference>
<accession>A0ABQ2YC79</accession>
<feature type="domain" description="HAMP" evidence="3">
    <location>
        <begin position="169"/>
        <end position="221"/>
    </location>
</feature>
<organism evidence="5 6">
    <name type="scientific">Litchfieldella qijiaojingensis</name>
    <dbReference type="NCBI Taxonomy" id="980347"/>
    <lineage>
        <taxon>Bacteria</taxon>
        <taxon>Pseudomonadati</taxon>
        <taxon>Pseudomonadota</taxon>
        <taxon>Gammaproteobacteria</taxon>
        <taxon>Oceanospirillales</taxon>
        <taxon>Halomonadaceae</taxon>
        <taxon>Litchfieldella</taxon>
    </lineage>
</organism>
<dbReference type="SUPFAM" id="SSF141868">
    <property type="entry name" value="EAL domain-like"/>
    <property type="match status" value="1"/>
</dbReference>
<dbReference type="RefSeq" id="WP_189465281.1">
    <property type="nucleotide sequence ID" value="NZ_BMXS01000001.1"/>
</dbReference>
<dbReference type="EMBL" id="BMXS01000001">
    <property type="protein sequence ID" value="GGX78909.1"/>
    <property type="molecule type" value="Genomic_DNA"/>
</dbReference>
<dbReference type="CDD" id="cd01948">
    <property type="entry name" value="EAL"/>
    <property type="match status" value="1"/>
</dbReference>
<dbReference type="PANTHER" id="PTHR33121:SF79">
    <property type="entry name" value="CYCLIC DI-GMP PHOSPHODIESTERASE PDED-RELATED"/>
    <property type="match status" value="1"/>
</dbReference>
<dbReference type="NCBIfam" id="TIGR00254">
    <property type="entry name" value="GGDEF"/>
    <property type="match status" value="1"/>
</dbReference>
<dbReference type="PROSITE" id="PS50885">
    <property type="entry name" value="HAMP"/>
    <property type="match status" value="1"/>
</dbReference>
<evidence type="ECO:0000313" key="6">
    <source>
        <dbReference type="Proteomes" id="UP000653056"/>
    </source>
</evidence>
<dbReference type="InterPro" id="IPR050706">
    <property type="entry name" value="Cyclic-di-GMP_PDE-like"/>
</dbReference>
<keyword evidence="6" id="KW-1185">Reference proteome</keyword>
<gene>
    <name evidence="5" type="ORF">GCM10007160_02720</name>
</gene>
<dbReference type="InterPro" id="IPR001633">
    <property type="entry name" value="EAL_dom"/>
</dbReference>
<evidence type="ECO:0000313" key="5">
    <source>
        <dbReference type="EMBL" id="GGX78909.1"/>
    </source>
</evidence>
<protein>
    <recommendedName>
        <fullName evidence="7">EAL domain-containing protein</fullName>
    </recommendedName>
</protein>
<dbReference type="InterPro" id="IPR035919">
    <property type="entry name" value="EAL_sf"/>
</dbReference>
<feature type="domain" description="EAL" evidence="2">
    <location>
        <begin position="399"/>
        <end position="653"/>
    </location>
</feature>
<evidence type="ECO:0008006" key="7">
    <source>
        <dbReference type="Google" id="ProtNLM"/>
    </source>
</evidence>
<proteinExistence type="predicted"/>
<keyword evidence="1" id="KW-0812">Transmembrane</keyword>
<dbReference type="PROSITE" id="PS50887">
    <property type="entry name" value="GGDEF"/>
    <property type="match status" value="1"/>
</dbReference>
<dbReference type="InterPro" id="IPR003660">
    <property type="entry name" value="HAMP_dom"/>
</dbReference>
<dbReference type="Pfam" id="PF00563">
    <property type="entry name" value="EAL"/>
    <property type="match status" value="1"/>
</dbReference>
<dbReference type="Gene3D" id="3.20.20.450">
    <property type="entry name" value="EAL domain"/>
    <property type="match status" value="1"/>
</dbReference>
<comment type="caution">
    <text evidence="5">The sequence shown here is derived from an EMBL/GenBank/DDBJ whole genome shotgun (WGS) entry which is preliminary data.</text>
</comment>
<sequence length="659" mass="73190">MSRHPSLNRLFLQRIIPLGLVVSLLLGLINAWHLQYRFEAELARKEVELLHIGATLLASPVSQFDEESITNLVDTLLADPDVARVSIHDSDGGLLHARHDNHRLGGLQVHSEPIVFEDAHNRRVVGSIELAFTRQRLATQILWSVLYTLLAVGLMVVAVSWWTLGFNRRHVIAPLNAILDTLRALRAGQGFSPVATQAPGEVGQALKAFNALGEQLDQAHYEIAQQARRDSLTSLPNRIGFQEALCTWLETNPGRSLGILHLDINHFRWINESFGQDTGNGVLRDVAQRLTGISEGRTALPPARLGGDEFALVYADADIPRLAQEVRRLQREMRAPMPVFGEELFMAFSIGGALFPLHADTSESLLKCVEQALHQGKEHGRGDYRLYRPTTARLPASEMIALERDLHHALHHDGLRLALQPIVARDGTTISGAETLVRIEHPTRGELSPQTFIPVAEESGLIIPIGQWVLERGLSWLAAIHEQGHRHLTLSFNISVREFHDGGLVERLTDTLARHAVPADRIILEVTENLMLESSQAILDQFHAIRSLGCRLALDDFGTGFSSLSYLQHLPFDTIKVDRSFVRELTHNQEHTLLVGAIVEMGHALDLAVTVEGVESSDQADKCWHLGADYLQGYHFGKPMSLEHFQARMTNGIDCPAPP</sequence>
<name>A0ABQ2YC79_9GAMM</name>
<dbReference type="SUPFAM" id="SSF55073">
    <property type="entry name" value="Nucleotide cyclase"/>
    <property type="match status" value="1"/>
</dbReference>
<evidence type="ECO:0000259" key="3">
    <source>
        <dbReference type="PROSITE" id="PS50885"/>
    </source>
</evidence>
<dbReference type="PROSITE" id="PS50883">
    <property type="entry name" value="EAL"/>
    <property type="match status" value="1"/>
</dbReference>
<keyword evidence="1" id="KW-0472">Membrane</keyword>
<dbReference type="InterPro" id="IPR029787">
    <property type="entry name" value="Nucleotide_cyclase"/>
</dbReference>
<dbReference type="Pfam" id="PF00990">
    <property type="entry name" value="GGDEF"/>
    <property type="match status" value="1"/>
</dbReference>
<feature type="transmembrane region" description="Helical" evidence="1">
    <location>
        <begin position="15"/>
        <end position="34"/>
    </location>
</feature>
<dbReference type="Gene3D" id="3.30.70.270">
    <property type="match status" value="1"/>
</dbReference>
<dbReference type="CDD" id="cd01949">
    <property type="entry name" value="GGDEF"/>
    <property type="match status" value="1"/>
</dbReference>
<dbReference type="Gene3D" id="6.10.340.10">
    <property type="match status" value="1"/>
</dbReference>
<dbReference type="InterPro" id="IPR000160">
    <property type="entry name" value="GGDEF_dom"/>
</dbReference>
<evidence type="ECO:0000256" key="1">
    <source>
        <dbReference type="SAM" id="Phobius"/>
    </source>
</evidence>